<dbReference type="InterPro" id="IPR027051">
    <property type="entry name" value="XdhC_Rossmann_dom"/>
</dbReference>
<dbReference type="Pfam" id="PF13478">
    <property type="entry name" value="XdhC_C"/>
    <property type="match status" value="1"/>
</dbReference>
<sequence length="340" mass="37769">MTHEIKDILTAHLRAAENGVKTVLATVVDLDGSSYRKPGVRMLIAENGQMTGAVSGGCVEKDIARNAEAVFKDDKPIMMTYDGRYRLGCEGVLYILIEIFNPDNELINAFHQCLQSRDHFKVLSHYKKEEGAAEGLGSLIEINEKQFPVNMENRSSPGVDKDLQVFERVMPPCFKLMIFGAEHDAVQLCKYAALNGWEVSVIAGPLEAKTIENFPGASEFHSVAPDALVLDKIDNQTAIVIMSHNFANDLRYLIELKEADPAYIGLLGPAHRREKLYVQFIEYYPEEAERLIDRIHGPAGLNIGAETPQEIAISILSEILSVVRDKKPILLKEKKGGIHA</sequence>
<evidence type="ECO:0000259" key="2">
    <source>
        <dbReference type="Pfam" id="PF13478"/>
    </source>
</evidence>
<dbReference type="RefSeq" id="WP_105216152.1">
    <property type="nucleotide sequence ID" value="NZ_CP027062.1"/>
</dbReference>
<dbReference type="PANTHER" id="PTHR30388:SF6">
    <property type="entry name" value="XANTHINE DEHYDROGENASE SUBUNIT A-RELATED"/>
    <property type="match status" value="1"/>
</dbReference>
<gene>
    <name evidence="3" type="ORF">C5O00_07040</name>
</gene>
<evidence type="ECO:0000313" key="4">
    <source>
        <dbReference type="Proteomes" id="UP000238442"/>
    </source>
</evidence>
<keyword evidence="4" id="KW-1185">Reference proteome</keyword>
<dbReference type="Gene3D" id="3.40.50.720">
    <property type="entry name" value="NAD(P)-binding Rossmann-like Domain"/>
    <property type="match status" value="1"/>
</dbReference>
<dbReference type="Proteomes" id="UP000238442">
    <property type="component" value="Chromosome"/>
</dbReference>
<dbReference type="AlphaFoldDB" id="A0A2S0HWM2"/>
<feature type="domain" description="XdhC- CoxI" evidence="1">
    <location>
        <begin position="16"/>
        <end position="82"/>
    </location>
</feature>
<dbReference type="Pfam" id="PF02625">
    <property type="entry name" value="XdhC_CoxI"/>
    <property type="match status" value="1"/>
</dbReference>
<accession>A0A2S0HWM2</accession>
<evidence type="ECO:0000313" key="3">
    <source>
        <dbReference type="EMBL" id="AVI50944.1"/>
    </source>
</evidence>
<name>A0A2S0HWM2_9FLAO</name>
<dbReference type="InterPro" id="IPR003777">
    <property type="entry name" value="XdhC_CoxI"/>
</dbReference>
<reference evidence="3 4" key="1">
    <citation type="submission" date="2018-02" db="EMBL/GenBank/DDBJ databases">
        <title>Genomic analysis of the strain RR4-38 isolated from a seawater recirculating aquaculture system.</title>
        <authorList>
            <person name="Kim Y.-S."/>
            <person name="Jang Y.H."/>
            <person name="Kim K.-H."/>
        </authorList>
    </citation>
    <scope>NUCLEOTIDE SEQUENCE [LARGE SCALE GENOMIC DNA]</scope>
    <source>
        <strain evidence="3 4">RR4-38</strain>
    </source>
</reference>
<protein>
    <submittedName>
        <fullName evidence="3">XshC-Cox1-family protein</fullName>
    </submittedName>
</protein>
<organism evidence="3 4">
    <name type="scientific">Pukyongia salina</name>
    <dbReference type="NCBI Taxonomy" id="2094025"/>
    <lineage>
        <taxon>Bacteria</taxon>
        <taxon>Pseudomonadati</taxon>
        <taxon>Bacteroidota</taxon>
        <taxon>Flavobacteriia</taxon>
        <taxon>Flavobacteriales</taxon>
        <taxon>Flavobacteriaceae</taxon>
        <taxon>Pukyongia</taxon>
    </lineage>
</organism>
<dbReference type="InterPro" id="IPR052698">
    <property type="entry name" value="MoCofactor_Util/Proc"/>
</dbReference>
<dbReference type="PANTHER" id="PTHR30388">
    <property type="entry name" value="ALDEHYDE OXIDOREDUCTASE MOLYBDENUM COFACTOR ASSEMBLY PROTEIN"/>
    <property type="match status" value="1"/>
</dbReference>
<dbReference type="KEGG" id="aue:C5O00_07040"/>
<dbReference type="OrthoDB" id="9773039at2"/>
<dbReference type="EMBL" id="CP027062">
    <property type="protein sequence ID" value="AVI50944.1"/>
    <property type="molecule type" value="Genomic_DNA"/>
</dbReference>
<evidence type="ECO:0000259" key="1">
    <source>
        <dbReference type="Pfam" id="PF02625"/>
    </source>
</evidence>
<feature type="domain" description="XdhC Rossmann" evidence="2">
    <location>
        <begin position="176"/>
        <end position="319"/>
    </location>
</feature>
<proteinExistence type="predicted"/>